<keyword evidence="2" id="KW-1185">Reference proteome</keyword>
<accession>A0AAU9MTX1</accession>
<sequence length="95" mass="10538">MSCRSLNLLINPFSRRSTCMITPVFSYKAQCPKVAPPSIRSDGQSRRHLLFLMTSTMAITAMEIPSMAEDTGLFRIGEEAKEGRGRSAGDREGRN</sequence>
<comment type="caution">
    <text evidence="1">The sequence shown here is derived from an EMBL/GenBank/DDBJ whole genome shotgun (WGS) entry which is preliminary data.</text>
</comment>
<dbReference type="Proteomes" id="UP001157418">
    <property type="component" value="Unassembled WGS sequence"/>
</dbReference>
<evidence type="ECO:0000313" key="1">
    <source>
        <dbReference type="EMBL" id="CAH1427609.1"/>
    </source>
</evidence>
<organism evidence="1 2">
    <name type="scientific">Lactuca virosa</name>
    <dbReference type="NCBI Taxonomy" id="75947"/>
    <lineage>
        <taxon>Eukaryota</taxon>
        <taxon>Viridiplantae</taxon>
        <taxon>Streptophyta</taxon>
        <taxon>Embryophyta</taxon>
        <taxon>Tracheophyta</taxon>
        <taxon>Spermatophyta</taxon>
        <taxon>Magnoliopsida</taxon>
        <taxon>eudicotyledons</taxon>
        <taxon>Gunneridae</taxon>
        <taxon>Pentapetalae</taxon>
        <taxon>asterids</taxon>
        <taxon>campanulids</taxon>
        <taxon>Asterales</taxon>
        <taxon>Asteraceae</taxon>
        <taxon>Cichorioideae</taxon>
        <taxon>Cichorieae</taxon>
        <taxon>Lactucinae</taxon>
        <taxon>Lactuca</taxon>
    </lineage>
</organism>
<reference evidence="1 2" key="1">
    <citation type="submission" date="2022-01" db="EMBL/GenBank/DDBJ databases">
        <authorList>
            <person name="Xiong W."/>
            <person name="Schranz E."/>
        </authorList>
    </citation>
    <scope>NUCLEOTIDE SEQUENCE [LARGE SCALE GENOMIC DNA]</scope>
</reference>
<proteinExistence type="predicted"/>
<evidence type="ECO:0000313" key="2">
    <source>
        <dbReference type="Proteomes" id="UP001157418"/>
    </source>
</evidence>
<protein>
    <submittedName>
        <fullName evidence="1">Uncharacterized protein</fullName>
    </submittedName>
</protein>
<dbReference type="EMBL" id="CAKMRJ010002223">
    <property type="protein sequence ID" value="CAH1427609.1"/>
    <property type="molecule type" value="Genomic_DNA"/>
</dbReference>
<name>A0AAU9MTX1_9ASTR</name>
<gene>
    <name evidence="1" type="ORF">LVIROSA_LOCUS14602</name>
</gene>
<dbReference type="AlphaFoldDB" id="A0AAU9MTX1"/>